<sequence>MLENQMIAGMVNNPAASPTSRPLMIVNRLFKSYGYVESNPVLQASLIDSHDCGLSFTVRSGECFGLLGVNGAGKTTTFRLLTGDILPHCGDATVAGFSIVRQTQLCQRYLGYCPQRDGLLDMLTGTETLLLFGRLRGLDITPQYLHVLLHIFRLQEIADHLVVTYSAGNRRKLSICVSMMGMPRMLLLDEPYATIATTARKRIVNYINALQKVSKMSILLSSHSLSDVEFLCNRIAIMGEGKLQCLGSLTHLKEKFGKGYTISVKTYPDRKQDYGYQQEVADAVCKAFPEAEMVHSCEGLLEFRMSRVQMLWSEMFTRMARIKQRFKLQDFFISDTSLEQIFTSVTRKEAFEAAAAAAAAAPPTGALPPVMGATLGL</sequence>
<dbReference type="Proteomes" id="UP000821845">
    <property type="component" value="Chromosome 9"/>
</dbReference>
<protein>
    <submittedName>
        <fullName evidence="1">Uncharacterized protein</fullName>
    </submittedName>
</protein>
<keyword evidence="2" id="KW-1185">Reference proteome</keyword>
<evidence type="ECO:0000313" key="1">
    <source>
        <dbReference type="EMBL" id="KAH6923202.1"/>
    </source>
</evidence>
<gene>
    <name evidence="1" type="ORF">HPB50_024843</name>
</gene>
<comment type="caution">
    <text evidence="1">The sequence shown here is derived from an EMBL/GenBank/DDBJ whole genome shotgun (WGS) entry which is preliminary data.</text>
</comment>
<name>A0ACB7RN13_HYAAI</name>
<accession>A0ACB7RN13</accession>
<organism evidence="1 2">
    <name type="scientific">Hyalomma asiaticum</name>
    <name type="common">Tick</name>
    <dbReference type="NCBI Taxonomy" id="266040"/>
    <lineage>
        <taxon>Eukaryota</taxon>
        <taxon>Metazoa</taxon>
        <taxon>Ecdysozoa</taxon>
        <taxon>Arthropoda</taxon>
        <taxon>Chelicerata</taxon>
        <taxon>Arachnida</taxon>
        <taxon>Acari</taxon>
        <taxon>Parasitiformes</taxon>
        <taxon>Ixodida</taxon>
        <taxon>Ixodoidea</taxon>
        <taxon>Ixodidae</taxon>
        <taxon>Hyalomminae</taxon>
        <taxon>Hyalomma</taxon>
    </lineage>
</organism>
<evidence type="ECO:0000313" key="2">
    <source>
        <dbReference type="Proteomes" id="UP000821845"/>
    </source>
</evidence>
<dbReference type="EMBL" id="CM023489">
    <property type="protein sequence ID" value="KAH6923202.1"/>
    <property type="molecule type" value="Genomic_DNA"/>
</dbReference>
<reference evidence="1" key="1">
    <citation type="submission" date="2020-05" db="EMBL/GenBank/DDBJ databases">
        <title>Large-scale comparative analyses of tick genomes elucidate their genetic diversity and vector capacities.</title>
        <authorList>
            <person name="Jia N."/>
            <person name="Wang J."/>
            <person name="Shi W."/>
            <person name="Du L."/>
            <person name="Sun Y."/>
            <person name="Zhan W."/>
            <person name="Jiang J."/>
            <person name="Wang Q."/>
            <person name="Zhang B."/>
            <person name="Ji P."/>
            <person name="Sakyi L.B."/>
            <person name="Cui X."/>
            <person name="Yuan T."/>
            <person name="Jiang B."/>
            <person name="Yang W."/>
            <person name="Lam T.T.-Y."/>
            <person name="Chang Q."/>
            <person name="Ding S."/>
            <person name="Wang X."/>
            <person name="Zhu J."/>
            <person name="Ruan X."/>
            <person name="Zhao L."/>
            <person name="Wei J."/>
            <person name="Que T."/>
            <person name="Du C."/>
            <person name="Cheng J."/>
            <person name="Dai P."/>
            <person name="Han X."/>
            <person name="Huang E."/>
            <person name="Gao Y."/>
            <person name="Liu J."/>
            <person name="Shao H."/>
            <person name="Ye R."/>
            <person name="Li L."/>
            <person name="Wei W."/>
            <person name="Wang X."/>
            <person name="Wang C."/>
            <person name="Yang T."/>
            <person name="Huo Q."/>
            <person name="Li W."/>
            <person name="Guo W."/>
            <person name="Chen H."/>
            <person name="Zhou L."/>
            <person name="Ni X."/>
            <person name="Tian J."/>
            <person name="Zhou Y."/>
            <person name="Sheng Y."/>
            <person name="Liu T."/>
            <person name="Pan Y."/>
            <person name="Xia L."/>
            <person name="Li J."/>
            <person name="Zhao F."/>
            <person name="Cao W."/>
        </authorList>
    </citation>
    <scope>NUCLEOTIDE SEQUENCE</scope>
    <source>
        <strain evidence="1">Hyas-2018</strain>
    </source>
</reference>
<proteinExistence type="predicted"/>